<evidence type="ECO:0000313" key="1">
    <source>
        <dbReference type="EMBL" id="ETL77434.1"/>
    </source>
</evidence>
<name>W2JYQ2_PHYNI</name>
<accession>W2JYQ2</accession>
<proteinExistence type="predicted"/>
<dbReference type="Gene3D" id="3.40.220.10">
    <property type="entry name" value="Leucine Aminopeptidase, subunit E, domain 1"/>
    <property type="match status" value="1"/>
</dbReference>
<protein>
    <submittedName>
        <fullName evidence="1">Uncharacterized protein</fullName>
    </submittedName>
</protein>
<gene>
    <name evidence="1" type="ORF">L917_21620</name>
</gene>
<organism evidence="1">
    <name type="scientific">Phytophthora nicotianae</name>
    <name type="common">Potato buckeye rot agent</name>
    <name type="synonym">Phytophthora parasitica</name>
    <dbReference type="NCBI Taxonomy" id="4792"/>
    <lineage>
        <taxon>Eukaryota</taxon>
        <taxon>Sar</taxon>
        <taxon>Stramenopiles</taxon>
        <taxon>Oomycota</taxon>
        <taxon>Peronosporomycetes</taxon>
        <taxon>Peronosporales</taxon>
        <taxon>Peronosporaceae</taxon>
        <taxon>Phytophthora</taxon>
    </lineage>
</organism>
<dbReference type="EMBL" id="KI683685">
    <property type="protein sequence ID" value="ETL77434.1"/>
    <property type="molecule type" value="Genomic_DNA"/>
</dbReference>
<dbReference type="Proteomes" id="UP000054423">
    <property type="component" value="Unassembled WGS sequence"/>
</dbReference>
<dbReference type="AlphaFoldDB" id="W2JYQ2"/>
<sequence length="171" mass="19342">MLQAVRVHNRRENDIKTVVMSGLGTGSGRVQYDQFVSLFQLAYDHFVFNKNIDNVTWDVANKQPRRNALIRLTPCFPFSPLLSSPNMFLAALTSLFQKLALHQLLVQHKTSLAHLRTIFLFANFGFRARRWSFAQRCTRARHAVDAQGFISGSAAAMCLNVFTVKTLPGKT</sequence>
<dbReference type="OrthoDB" id="6082470at2759"/>
<dbReference type="InterPro" id="IPR043472">
    <property type="entry name" value="Macro_dom-like"/>
</dbReference>
<reference evidence="1" key="1">
    <citation type="submission" date="2013-11" db="EMBL/GenBank/DDBJ databases">
        <title>The Genome Sequence of Phytophthora parasitica CHvinca01.</title>
        <authorList>
            <consortium name="The Broad Institute Genomics Platform"/>
            <person name="Russ C."/>
            <person name="Tyler B."/>
            <person name="Panabieres F."/>
            <person name="Shan W."/>
            <person name="Tripathy S."/>
            <person name="Grunwald N."/>
            <person name="Machado M."/>
            <person name="Johnson C.S."/>
            <person name="Arredondo F."/>
            <person name="Hong C."/>
            <person name="Coffey M."/>
            <person name="Young S.K."/>
            <person name="Zeng Q."/>
            <person name="Gargeya S."/>
            <person name="Fitzgerald M."/>
            <person name="Abouelleil A."/>
            <person name="Alvarado L."/>
            <person name="Chapman S.B."/>
            <person name="Gainer-Dewar J."/>
            <person name="Goldberg J."/>
            <person name="Griggs A."/>
            <person name="Gujja S."/>
            <person name="Hansen M."/>
            <person name="Howarth C."/>
            <person name="Imamovic A."/>
            <person name="Ireland A."/>
            <person name="Larimer J."/>
            <person name="McCowan C."/>
            <person name="Murphy C."/>
            <person name="Pearson M."/>
            <person name="Poon T.W."/>
            <person name="Priest M."/>
            <person name="Roberts A."/>
            <person name="Saif S."/>
            <person name="Shea T."/>
            <person name="Sykes S."/>
            <person name="Wortman J."/>
            <person name="Nusbaum C."/>
            <person name="Birren B."/>
        </authorList>
    </citation>
    <scope>NUCLEOTIDE SEQUENCE [LARGE SCALE GENOMIC DNA]</scope>
    <source>
        <strain evidence="1">CHvinca01</strain>
    </source>
</reference>